<keyword evidence="2" id="KW-1185">Reference proteome</keyword>
<dbReference type="EMBL" id="JABBPN010000003">
    <property type="protein sequence ID" value="NMO95196.1"/>
    <property type="molecule type" value="Genomic_DNA"/>
</dbReference>
<sequence>MNSNTSLCDKIGQLSVSLAGLQQSQDVAVMDKLTQDISQLHGELLSLQHNGSAGKVEETRQELVQCRMELHRFLGQVSDFRSQTAESYRQILGERKETFEQLDQEGQKTDDPDAYTLRQLFRGMDEISTQIHRLNGAMLDAGHQMERGLGGSLSIEMAETGSASMMADNAESNLT</sequence>
<name>A0A848M3M9_PAELE</name>
<protein>
    <submittedName>
        <fullName evidence="1">Uncharacterized protein</fullName>
    </submittedName>
</protein>
<evidence type="ECO:0000313" key="1">
    <source>
        <dbReference type="EMBL" id="NMO95196.1"/>
    </source>
</evidence>
<gene>
    <name evidence="1" type="ORF">HII30_05255</name>
</gene>
<evidence type="ECO:0000313" key="2">
    <source>
        <dbReference type="Proteomes" id="UP000565468"/>
    </source>
</evidence>
<dbReference type="AlphaFoldDB" id="A0A848M3M9"/>
<accession>A0A848M3M9</accession>
<dbReference type="Proteomes" id="UP000565468">
    <property type="component" value="Unassembled WGS sequence"/>
</dbReference>
<proteinExistence type="predicted"/>
<comment type="caution">
    <text evidence="1">The sequence shown here is derived from an EMBL/GenBank/DDBJ whole genome shotgun (WGS) entry which is preliminary data.</text>
</comment>
<organism evidence="1 2">
    <name type="scientific">Paenibacillus lemnae</name>
    <dbReference type="NCBI Taxonomy" id="1330551"/>
    <lineage>
        <taxon>Bacteria</taxon>
        <taxon>Bacillati</taxon>
        <taxon>Bacillota</taxon>
        <taxon>Bacilli</taxon>
        <taxon>Bacillales</taxon>
        <taxon>Paenibacillaceae</taxon>
        <taxon>Paenibacillus</taxon>
    </lineage>
</organism>
<reference evidence="1 2" key="1">
    <citation type="submission" date="2020-04" db="EMBL/GenBank/DDBJ databases">
        <title>Paenibacillus algicola sp. nov., a novel marine bacterium producing alginate lyase.</title>
        <authorList>
            <person name="Huang H."/>
        </authorList>
    </citation>
    <scope>NUCLEOTIDE SEQUENCE [LARGE SCALE GENOMIC DNA]</scope>
    <source>
        <strain evidence="1 2">L7-75</strain>
    </source>
</reference>
<dbReference type="RefSeq" id="WP_169503946.1">
    <property type="nucleotide sequence ID" value="NZ_JABBPN010000003.1"/>
</dbReference>